<dbReference type="AlphaFoldDB" id="A0A285PB49"/>
<dbReference type="OrthoDB" id="189643at2157"/>
<evidence type="ECO:0000313" key="2">
    <source>
        <dbReference type="Proteomes" id="UP000219453"/>
    </source>
</evidence>
<gene>
    <name evidence="1" type="ORF">SAMN06269185_2998</name>
</gene>
<evidence type="ECO:0000313" key="1">
    <source>
        <dbReference type="EMBL" id="SNZ17366.1"/>
    </source>
</evidence>
<name>A0A285PB49_NATPI</name>
<dbReference type="EMBL" id="OBEJ01000005">
    <property type="protein sequence ID" value="SNZ17366.1"/>
    <property type="molecule type" value="Genomic_DNA"/>
</dbReference>
<protein>
    <recommendedName>
        <fullName evidence="3">Small CPxCG-related zinc finger protein</fullName>
    </recommendedName>
</protein>
<dbReference type="Proteomes" id="UP000219453">
    <property type="component" value="Unassembled WGS sequence"/>
</dbReference>
<dbReference type="InterPro" id="IPR055981">
    <property type="entry name" value="DUF7559"/>
</dbReference>
<accession>A0A285PB49</accession>
<sequence length="52" mass="5930">MPPTLEVECTSDDCEIDMFELHYTYDMPDDVGVEDFSCPYCGGTECLEEIQL</sequence>
<keyword evidence="2" id="KW-1185">Reference proteome</keyword>
<reference evidence="1 2" key="1">
    <citation type="submission" date="2017-09" db="EMBL/GenBank/DDBJ databases">
        <authorList>
            <person name="Ehlers B."/>
            <person name="Leendertz F.H."/>
        </authorList>
    </citation>
    <scope>NUCLEOTIDE SEQUENCE [LARGE SCALE GENOMIC DNA]</scope>
    <source>
        <strain evidence="1 2">DSM 27208</strain>
    </source>
</reference>
<evidence type="ECO:0008006" key="3">
    <source>
        <dbReference type="Google" id="ProtNLM"/>
    </source>
</evidence>
<organism evidence="1 2">
    <name type="scientific">Natronoarchaeum philippinense</name>
    <dbReference type="NCBI Taxonomy" id="558529"/>
    <lineage>
        <taxon>Archaea</taxon>
        <taxon>Methanobacteriati</taxon>
        <taxon>Methanobacteriota</taxon>
        <taxon>Stenosarchaea group</taxon>
        <taxon>Halobacteria</taxon>
        <taxon>Halobacteriales</taxon>
        <taxon>Natronoarchaeaceae</taxon>
    </lineage>
</organism>
<dbReference type="Pfam" id="PF24440">
    <property type="entry name" value="DUF7559"/>
    <property type="match status" value="1"/>
</dbReference>
<proteinExistence type="predicted"/>
<dbReference type="RefSeq" id="WP_179747503.1">
    <property type="nucleotide sequence ID" value="NZ_OBEJ01000005.1"/>
</dbReference>